<reference evidence="1 2" key="1">
    <citation type="submission" date="2020-08" db="EMBL/GenBank/DDBJ databases">
        <title>Whole genome shotgun sequence of Actinoplanes ianthinogenes NBRC 13996.</title>
        <authorList>
            <person name="Komaki H."/>
            <person name="Tamura T."/>
        </authorList>
    </citation>
    <scope>NUCLEOTIDE SEQUENCE [LARGE SCALE GENOMIC DNA]</scope>
    <source>
        <strain evidence="1 2">NBRC 13996</strain>
    </source>
</reference>
<evidence type="ECO:0000313" key="2">
    <source>
        <dbReference type="Proteomes" id="UP000676967"/>
    </source>
</evidence>
<dbReference type="Proteomes" id="UP000676967">
    <property type="component" value="Chromosome"/>
</dbReference>
<gene>
    <name evidence="1" type="ORF">Aiant_18430</name>
</gene>
<evidence type="ECO:0000313" key="1">
    <source>
        <dbReference type="EMBL" id="BCJ41186.1"/>
    </source>
</evidence>
<protein>
    <submittedName>
        <fullName evidence="1">Uncharacterized protein</fullName>
    </submittedName>
</protein>
<accession>A0ABN6C993</accession>
<dbReference type="EMBL" id="AP023356">
    <property type="protein sequence ID" value="BCJ41186.1"/>
    <property type="molecule type" value="Genomic_DNA"/>
</dbReference>
<organism evidence="1 2">
    <name type="scientific">Actinoplanes ianthinogenes</name>
    <dbReference type="NCBI Taxonomy" id="122358"/>
    <lineage>
        <taxon>Bacteria</taxon>
        <taxon>Bacillati</taxon>
        <taxon>Actinomycetota</taxon>
        <taxon>Actinomycetes</taxon>
        <taxon>Micromonosporales</taxon>
        <taxon>Micromonosporaceae</taxon>
        <taxon>Actinoplanes</taxon>
    </lineage>
</organism>
<proteinExistence type="predicted"/>
<name>A0ABN6C993_9ACTN</name>
<sequence length="192" mass="20203">MTRPRLLVVDEEPKRVDRAGLARVILAIATESGWLTADEWRRVAALVLAAGGDWPAVADLAAGCSAVPAAEERLVEQLTAEIGDRPRLDFHSVVAGVAARAYTLGAIADHDFIAVLSSHGSDAYGTKNDSEGGAMMWEVWAQHSLDGSCAEFGGSGTSGYDEEDLRVRGDRLIPPDSITGPLGAVLADVLHG</sequence>
<keyword evidence="2" id="KW-1185">Reference proteome</keyword>